<feature type="transmembrane region" description="Helical" evidence="1">
    <location>
        <begin position="51"/>
        <end position="72"/>
    </location>
</feature>
<organism evidence="2 3">
    <name type="scientific">Deinococcus rhizophilus</name>
    <dbReference type="NCBI Taxonomy" id="3049544"/>
    <lineage>
        <taxon>Bacteria</taxon>
        <taxon>Thermotogati</taxon>
        <taxon>Deinococcota</taxon>
        <taxon>Deinococci</taxon>
        <taxon>Deinococcales</taxon>
        <taxon>Deinococcaceae</taxon>
        <taxon>Deinococcus</taxon>
    </lineage>
</organism>
<evidence type="ECO:0000313" key="3">
    <source>
        <dbReference type="Proteomes" id="UP001302059"/>
    </source>
</evidence>
<dbReference type="EMBL" id="JASNGB010000052">
    <property type="protein sequence ID" value="MDL2344014.1"/>
    <property type="molecule type" value="Genomic_DNA"/>
</dbReference>
<feature type="transmembrane region" description="Helical" evidence="1">
    <location>
        <begin position="78"/>
        <end position="97"/>
    </location>
</feature>
<accession>A0ABT7JK33</accession>
<keyword evidence="3" id="KW-1185">Reference proteome</keyword>
<comment type="caution">
    <text evidence="2">The sequence shown here is derived from an EMBL/GenBank/DDBJ whole genome shotgun (WGS) entry which is preliminary data.</text>
</comment>
<evidence type="ECO:0000313" key="2">
    <source>
        <dbReference type="EMBL" id="MDL2344014.1"/>
    </source>
</evidence>
<protein>
    <recommendedName>
        <fullName evidence="4">DUF4149 domain-containing protein</fullName>
    </recommendedName>
</protein>
<gene>
    <name evidence="2" type="ORF">QOL99_07595</name>
</gene>
<dbReference type="Proteomes" id="UP001302059">
    <property type="component" value="Unassembled WGS sequence"/>
</dbReference>
<sequence>MDLLSGLNILLVGMWVGMYLFTTFVVSPAFSELFPDHATRTGHRRAVGRHYARVNGVLTVALFAVVLALGLTSGFRPALWLELGLLVLIGALVALHVRRGQAETRPPAWITHLTLAASLGLCGAAVLA</sequence>
<keyword evidence="1" id="KW-1133">Transmembrane helix</keyword>
<name>A0ABT7JK33_9DEIO</name>
<evidence type="ECO:0000256" key="1">
    <source>
        <dbReference type="SAM" id="Phobius"/>
    </source>
</evidence>
<reference evidence="2 3" key="1">
    <citation type="submission" date="2023-05" db="EMBL/GenBank/DDBJ databases">
        <authorList>
            <person name="Gao F."/>
        </authorList>
    </citation>
    <scope>NUCLEOTIDE SEQUENCE [LARGE SCALE GENOMIC DNA]</scope>
    <source>
        <strain evidence="2 3">MIMF12</strain>
    </source>
</reference>
<proteinExistence type="predicted"/>
<feature type="transmembrane region" description="Helical" evidence="1">
    <location>
        <begin position="109"/>
        <end position="127"/>
    </location>
</feature>
<evidence type="ECO:0008006" key="4">
    <source>
        <dbReference type="Google" id="ProtNLM"/>
    </source>
</evidence>
<dbReference type="RefSeq" id="WP_285522722.1">
    <property type="nucleotide sequence ID" value="NZ_JASNGB010000052.1"/>
</dbReference>
<feature type="transmembrane region" description="Helical" evidence="1">
    <location>
        <begin position="6"/>
        <end position="30"/>
    </location>
</feature>
<keyword evidence="1" id="KW-0472">Membrane</keyword>
<keyword evidence="1" id="KW-0812">Transmembrane</keyword>